<dbReference type="InterPro" id="IPR035069">
    <property type="entry name" value="TTHA1013/TTHA0281-like"/>
</dbReference>
<dbReference type="AlphaFoldDB" id="A0A0R1PE85"/>
<protein>
    <recommendedName>
        <fullName evidence="3">Toxin-antitoxin system, antitoxin component, HicB family</fullName>
    </recommendedName>
</protein>
<evidence type="ECO:0000313" key="2">
    <source>
        <dbReference type="Proteomes" id="UP000051445"/>
    </source>
</evidence>
<keyword evidence="2" id="KW-1185">Reference proteome</keyword>
<organism evidence="1 2">
    <name type="scientific">Limosilactobacillus frumenti DSM 13145</name>
    <dbReference type="NCBI Taxonomy" id="1423746"/>
    <lineage>
        <taxon>Bacteria</taxon>
        <taxon>Bacillati</taxon>
        <taxon>Bacillota</taxon>
        <taxon>Bacilli</taxon>
        <taxon>Lactobacillales</taxon>
        <taxon>Lactobacillaceae</taxon>
        <taxon>Limosilactobacillus</taxon>
    </lineage>
</organism>
<dbReference type="STRING" id="1423746.FD27_GL000194"/>
<accession>A0A0R1PE85</accession>
<comment type="caution">
    <text evidence="1">The sequence shown here is derived from an EMBL/GenBank/DDBJ whole genome shotgun (WGS) entry which is preliminary data.</text>
</comment>
<reference evidence="1 2" key="1">
    <citation type="journal article" date="2015" name="Genome Announc.">
        <title>Expanding the biotechnology potential of lactobacilli through comparative genomics of 213 strains and associated genera.</title>
        <authorList>
            <person name="Sun Z."/>
            <person name="Harris H.M."/>
            <person name="McCann A."/>
            <person name="Guo C."/>
            <person name="Argimon S."/>
            <person name="Zhang W."/>
            <person name="Yang X."/>
            <person name="Jeffery I.B."/>
            <person name="Cooney J.C."/>
            <person name="Kagawa T.F."/>
            <person name="Liu W."/>
            <person name="Song Y."/>
            <person name="Salvetti E."/>
            <person name="Wrobel A."/>
            <person name="Rasinkangas P."/>
            <person name="Parkhill J."/>
            <person name="Rea M.C."/>
            <person name="O'Sullivan O."/>
            <person name="Ritari J."/>
            <person name="Douillard F.P."/>
            <person name="Paul Ross R."/>
            <person name="Yang R."/>
            <person name="Briner A.E."/>
            <person name="Felis G.E."/>
            <person name="de Vos W.M."/>
            <person name="Barrangou R."/>
            <person name="Klaenhammer T.R."/>
            <person name="Caufield P.W."/>
            <person name="Cui Y."/>
            <person name="Zhang H."/>
            <person name="O'Toole P.W."/>
        </authorList>
    </citation>
    <scope>NUCLEOTIDE SEQUENCE [LARGE SCALE GENOMIC DNA]</scope>
    <source>
        <strain evidence="1 2">DSM 13145</strain>
    </source>
</reference>
<sequence>MDKIAIYPIIITKSSDEDDYPYYVEIPDLDGETEGKTLTDAILMAQDYIGTYSLENVLPPSNVNLPKVKDPRAITNLVSVNISQYKRKHDHKAVKKTLTIPNYLNELGKERGINFSEVLTEALKERLRI</sequence>
<dbReference type="OrthoDB" id="5419659at2"/>
<proteinExistence type="predicted"/>
<evidence type="ECO:0008006" key="3">
    <source>
        <dbReference type="Google" id="ProtNLM"/>
    </source>
</evidence>
<dbReference type="PATRIC" id="fig|1423746.3.peg.199"/>
<dbReference type="SUPFAM" id="SSF143100">
    <property type="entry name" value="TTHA1013/TTHA0281-like"/>
    <property type="match status" value="1"/>
</dbReference>
<dbReference type="EMBL" id="AZER01000010">
    <property type="protein sequence ID" value="KRL28309.1"/>
    <property type="molecule type" value="Genomic_DNA"/>
</dbReference>
<dbReference type="Proteomes" id="UP000051445">
    <property type="component" value="Unassembled WGS sequence"/>
</dbReference>
<gene>
    <name evidence="1" type="ORF">FD27_GL000194</name>
</gene>
<evidence type="ECO:0000313" key="1">
    <source>
        <dbReference type="EMBL" id="KRL28309.1"/>
    </source>
</evidence>
<dbReference type="Gene3D" id="3.30.160.250">
    <property type="match status" value="1"/>
</dbReference>
<name>A0A0R1PE85_9LACO</name>